<dbReference type="InterPro" id="IPR001296">
    <property type="entry name" value="Glyco_trans_1"/>
</dbReference>
<dbReference type="GO" id="GO:0016757">
    <property type="term" value="F:glycosyltransferase activity"/>
    <property type="evidence" value="ECO:0007669"/>
    <property type="project" value="UniProtKB-KW"/>
</dbReference>
<organism evidence="3 4">
    <name type="scientific">Microbacterium invictum</name>
    <dbReference type="NCBI Taxonomy" id="515415"/>
    <lineage>
        <taxon>Bacteria</taxon>
        <taxon>Bacillati</taxon>
        <taxon>Actinomycetota</taxon>
        <taxon>Actinomycetes</taxon>
        <taxon>Micrococcales</taxon>
        <taxon>Microbacteriaceae</taxon>
        <taxon>Microbacterium</taxon>
    </lineage>
</organism>
<keyword evidence="1 3" id="KW-0808">Transferase</keyword>
<dbReference type="PANTHER" id="PTHR46401:SF2">
    <property type="entry name" value="GLYCOSYLTRANSFERASE WBBK-RELATED"/>
    <property type="match status" value="1"/>
</dbReference>
<dbReference type="SUPFAM" id="SSF53756">
    <property type="entry name" value="UDP-Glycosyltransferase/glycogen phosphorylase"/>
    <property type="match status" value="1"/>
</dbReference>
<dbReference type="Gene3D" id="3.40.50.2000">
    <property type="entry name" value="Glycogen Phosphorylase B"/>
    <property type="match status" value="2"/>
</dbReference>
<feature type="domain" description="Glycosyl transferase family 1" evidence="2">
    <location>
        <begin position="226"/>
        <end position="337"/>
    </location>
</feature>
<dbReference type="Proteomes" id="UP001324533">
    <property type="component" value="Chromosome"/>
</dbReference>
<evidence type="ECO:0000259" key="2">
    <source>
        <dbReference type="Pfam" id="PF00534"/>
    </source>
</evidence>
<name>A0ABZ0V7A7_9MICO</name>
<keyword evidence="4" id="KW-1185">Reference proteome</keyword>
<reference evidence="3 4" key="1">
    <citation type="submission" date="2023-06" db="EMBL/GenBank/DDBJ databases">
        <title>Rock-solubilizing bacteria, Microbacterium invictum, promotes re-establishment of vegetation in rocky wasteland by accelerating rock bio-weathering and reshaping soil bacterial community.</title>
        <authorList>
            <person name="Liu C."/>
        </authorList>
    </citation>
    <scope>NUCLEOTIDE SEQUENCE [LARGE SCALE GENOMIC DNA]</scope>
    <source>
        <strain evidence="3 4">X-18</strain>
    </source>
</reference>
<proteinExistence type="predicted"/>
<accession>A0ABZ0V7A7</accession>
<dbReference type="RefSeq" id="WP_322409611.1">
    <property type="nucleotide sequence ID" value="NZ_CP139779.1"/>
</dbReference>
<evidence type="ECO:0000313" key="4">
    <source>
        <dbReference type="Proteomes" id="UP001324533"/>
    </source>
</evidence>
<dbReference type="EC" id="2.4.-.-" evidence="3"/>
<evidence type="ECO:0000256" key="1">
    <source>
        <dbReference type="ARBA" id="ARBA00022679"/>
    </source>
</evidence>
<dbReference type="Pfam" id="PF00534">
    <property type="entry name" value="Glycos_transf_1"/>
    <property type="match status" value="1"/>
</dbReference>
<gene>
    <name evidence="3" type="ORF">T9R20_12380</name>
</gene>
<keyword evidence="3" id="KW-0328">Glycosyltransferase</keyword>
<evidence type="ECO:0000313" key="3">
    <source>
        <dbReference type="EMBL" id="WQB69490.1"/>
    </source>
</evidence>
<dbReference type="PANTHER" id="PTHR46401">
    <property type="entry name" value="GLYCOSYLTRANSFERASE WBBK-RELATED"/>
    <property type="match status" value="1"/>
</dbReference>
<protein>
    <submittedName>
        <fullName evidence="3">Glycosyltransferase</fullName>
        <ecNumber evidence="3">2.4.-.-</ecNumber>
    </submittedName>
</protein>
<sequence>MTATLRVMLDQVAVPTDHDLAEASRELARALVAGAPSGTDVEAVVPAQTDATALRAAVPGLAGVHAAALPRRELAMAVQLGAPTGIGGGMIHSPTLLAPLVRHDRVHNHDQTVVTVWDSRAWDAPGELSRGALSFQRAMIKRAAKHADAVVVPTHALARRIAGVVNLGERIRVIPGASPLGFAVPNDEVGRRRALDLPEGFVLLAGSASRASDGLAVGLGAVARSGVDLPVVVIDAPEGEEPAIADLAEAAGLPERRLHVRGALETWDRAAVFGAALAFLAPSRREAFPWRVVDALTLGVPVLAAASDSHAEVISDGGQLVDESEDAVLGEALGAALAEALGSVSAAERLGVLAADRGRAFSWAGSSDRVWQLHADL</sequence>
<dbReference type="EMBL" id="CP139779">
    <property type="protein sequence ID" value="WQB69490.1"/>
    <property type="molecule type" value="Genomic_DNA"/>
</dbReference>